<dbReference type="Pfam" id="PF00496">
    <property type="entry name" value="SBP_bac_5"/>
    <property type="match status" value="1"/>
</dbReference>
<dbReference type="Gene3D" id="3.40.190.10">
    <property type="entry name" value="Periplasmic binding protein-like II"/>
    <property type="match status" value="1"/>
</dbReference>
<dbReference type="InterPro" id="IPR000914">
    <property type="entry name" value="SBP_5_dom"/>
</dbReference>
<dbReference type="InterPro" id="IPR039424">
    <property type="entry name" value="SBP_5"/>
</dbReference>
<comment type="caution">
    <text evidence="4">The sequence shown here is derived from an EMBL/GenBank/DDBJ whole genome shotgun (WGS) entry which is preliminary data.</text>
</comment>
<dbReference type="Gene3D" id="3.90.76.10">
    <property type="entry name" value="Dipeptide-binding Protein, Domain 1"/>
    <property type="match status" value="1"/>
</dbReference>
<dbReference type="CDD" id="cd08502">
    <property type="entry name" value="PBP2_NikA_DppA_OppA_like_16"/>
    <property type="match status" value="1"/>
</dbReference>
<feature type="signal peptide" evidence="2">
    <location>
        <begin position="1"/>
        <end position="28"/>
    </location>
</feature>
<dbReference type="PIRSF" id="PIRSF002741">
    <property type="entry name" value="MppA"/>
    <property type="match status" value="1"/>
</dbReference>
<dbReference type="Proteomes" id="UP001527882">
    <property type="component" value="Unassembled WGS sequence"/>
</dbReference>
<feature type="chain" id="PRO_5046311677" evidence="2">
    <location>
        <begin position="29"/>
        <end position="525"/>
    </location>
</feature>
<dbReference type="EMBL" id="JAQAGZ010000035">
    <property type="protein sequence ID" value="MCZ8517342.1"/>
    <property type="molecule type" value="Genomic_DNA"/>
</dbReference>
<accession>A0ABT4QKL1</accession>
<organism evidence="4 5">
    <name type="scientific">Paenibacillus gyeongsangnamensis</name>
    <dbReference type="NCBI Taxonomy" id="3388067"/>
    <lineage>
        <taxon>Bacteria</taxon>
        <taxon>Bacillati</taxon>
        <taxon>Bacillota</taxon>
        <taxon>Bacilli</taxon>
        <taxon>Bacillales</taxon>
        <taxon>Paenibacillaceae</taxon>
        <taxon>Paenibacillus</taxon>
    </lineage>
</organism>
<evidence type="ECO:0000256" key="2">
    <source>
        <dbReference type="SAM" id="SignalP"/>
    </source>
</evidence>
<evidence type="ECO:0000313" key="4">
    <source>
        <dbReference type="EMBL" id="MCZ8517342.1"/>
    </source>
</evidence>
<dbReference type="PANTHER" id="PTHR30290:SF38">
    <property type="entry name" value="D,D-DIPEPTIDE-BINDING PERIPLASMIC PROTEIN DDPA-RELATED"/>
    <property type="match status" value="1"/>
</dbReference>
<protein>
    <submittedName>
        <fullName evidence="4">ABC transporter substrate-binding protein</fullName>
    </submittedName>
</protein>
<name>A0ABT4QKL1_9BACL</name>
<dbReference type="PROSITE" id="PS51257">
    <property type="entry name" value="PROKAR_LIPOPROTEIN"/>
    <property type="match status" value="1"/>
</dbReference>
<feature type="domain" description="Solute-binding protein family 5" evidence="3">
    <location>
        <begin position="85"/>
        <end position="448"/>
    </location>
</feature>
<evidence type="ECO:0000313" key="5">
    <source>
        <dbReference type="Proteomes" id="UP001527882"/>
    </source>
</evidence>
<evidence type="ECO:0000259" key="3">
    <source>
        <dbReference type="Pfam" id="PF00496"/>
    </source>
</evidence>
<dbReference type="Gene3D" id="3.10.105.10">
    <property type="entry name" value="Dipeptide-binding Protein, Domain 3"/>
    <property type="match status" value="1"/>
</dbReference>
<sequence>MKKWKKMMSVGLFIIAVLSGCTSQPNQGAIGTADNTVPKKGGILKIAISSEPPTLDVQMTTSFASQEIGYHIYEGLFTPDANYNPQPMLAKDYTYDDNSKSYTINLRQGIKFHDGKDFNADDVIASLNRWMKLNQYGKLLASNLKELKKNGDYQIILALKESSPAVPSLLSFPNQGAAIYPKEVVDAAGDGEIKTFIGTGPYKFQEHKPDQYIKMVRYEQYMPREETANGMTGKRTAYMDELDFIPTPEISVRLDGLETGQFDVAEEISTDMYTRVKASSNVDPVIVKPYWWPMAVFNNKQGIFTNQKMRQAFNAALDKEPIMKAAFSDPQFYRLDPSLLQKEVQQWYSDAGKELYNQGNIEKSKQLLQEAGYKGEKIRWLTTKDYDYLYKIALVATEQLKKAGFNIDLQVVDWATLVSQRSKPDQYELYSTSSTFSSDPAGAGYTSANAAGWWESSPKEELLKKVSTEMDPVKRKEAWVGIQKLFYEEVPIVKFGDFFLLKAKSKKVQDLVATPYPYYWNVWKK</sequence>
<dbReference type="PANTHER" id="PTHR30290">
    <property type="entry name" value="PERIPLASMIC BINDING COMPONENT OF ABC TRANSPORTER"/>
    <property type="match status" value="1"/>
</dbReference>
<keyword evidence="5" id="KW-1185">Reference proteome</keyword>
<gene>
    <name evidence="4" type="ORF">O9H85_34335</name>
</gene>
<reference evidence="4 5" key="1">
    <citation type="submission" date="2022-12" db="EMBL/GenBank/DDBJ databases">
        <title>Draft genome sequence of Paenibacillus sp. dW9.</title>
        <authorList>
            <person name="Choi E.-W."/>
            <person name="Kim D.-U."/>
        </authorList>
    </citation>
    <scope>NUCLEOTIDE SEQUENCE [LARGE SCALE GENOMIC DNA]</scope>
    <source>
        <strain evidence="5">dW9</strain>
    </source>
</reference>
<dbReference type="RefSeq" id="WP_269885871.1">
    <property type="nucleotide sequence ID" value="NZ_JAQAGZ010000035.1"/>
</dbReference>
<dbReference type="InterPro" id="IPR030678">
    <property type="entry name" value="Peptide/Ni-bd"/>
</dbReference>
<proteinExistence type="predicted"/>
<evidence type="ECO:0000256" key="1">
    <source>
        <dbReference type="ARBA" id="ARBA00022729"/>
    </source>
</evidence>
<dbReference type="SUPFAM" id="SSF53850">
    <property type="entry name" value="Periplasmic binding protein-like II"/>
    <property type="match status" value="1"/>
</dbReference>
<keyword evidence="1 2" id="KW-0732">Signal</keyword>